<evidence type="ECO:0000313" key="2">
    <source>
        <dbReference type="EMBL" id="MFC6164354.1"/>
    </source>
</evidence>
<name>A0ABW1R3C3_9LACO</name>
<keyword evidence="1" id="KW-1133">Transmembrane helix</keyword>
<dbReference type="Proteomes" id="UP001596253">
    <property type="component" value="Unassembled WGS sequence"/>
</dbReference>
<protein>
    <recommendedName>
        <fullName evidence="4">Integral membrane protein</fullName>
    </recommendedName>
</protein>
<sequence length="124" mass="14765">MNFTFAEWFNLKQRVKHDQVFEKEVNGERQTKKVYGSFNWWALLFTWFYAVLSPRCQTRFFAIKSAVPFLAMLLVNMVMRLFFIENVALIVSLVGDVWYGLMFETWFRNQLVANGYQPVKDADN</sequence>
<feature type="transmembrane region" description="Helical" evidence="1">
    <location>
        <begin position="61"/>
        <end position="83"/>
    </location>
</feature>
<accession>A0ABW1R3C3</accession>
<keyword evidence="1" id="KW-0812">Transmembrane</keyword>
<evidence type="ECO:0000256" key="1">
    <source>
        <dbReference type="SAM" id="Phobius"/>
    </source>
</evidence>
<comment type="caution">
    <text evidence="2">The sequence shown here is derived from an EMBL/GenBank/DDBJ whole genome shotgun (WGS) entry which is preliminary data.</text>
</comment>
<evidence type="ECO:0000313" key="3">
    <source>
        <dbReference type="Proteomes" id="UP001596253"/>
    </source>
</evidence>
<keyword evidence="3" id="KW-1185">Reference proteome</keyword>
<dbReference type="RefSeq" id="WP_137640929.1">
    <property type="nucleotide sequence ID" value="NZ_BJDK01000033.1"/>
</dbReference>
<feature type="transmembrane region" description="Helical" evidence="1">
    <location>
        <begin position="34"/>
        <end position="52"/>
    </location>
</feature>
<gene>
    <name evidence="2" type="ORF">ACFP3T_06715</name>
</gene>
<proteinExistence type="predicted"/>
<organism evidence="2 3">
    <name type="scientific">Lactiplantibacillus dongliensis</name>
    <dbReference type="NCBI Taxonomy" id="2559919"/>
    <lineage>
        <taxon>Bacteria</taxon>
        <taxon>Bacillati</taxon>
        <taxon>Bacillota</taxon>
        <taxon>Bacilli</taxon>
        <taxon>Lactobacillales</taxon>
        <taxon>Lactobacillaceae</taxon>
        <taxon>Lactiplantibacillus</taxon>
    </lineage>
</organism>
<reference evidence="3" key="1">
    <citation type="journal article" date="2019" name="Int. J. Syst. Evol. Microbiol.">
        <title>The Global Catalogue of Microorganisms (GCM) 10K type strain sequencing project: providing services to taxonomists for standard genome sequencing and annotation.</title>
        <authorList>
            <consortium name="The Broad Institute Genomics Platform"/>
            <consortium name="The Broad Institute Genome Sequencing Center for Infectious Disease"/>
            <person name="Wu L."/>
            <person name="Ma J."/>
        </authorList>
    </citation>
    <scope>NUCLEOTIDE SEQUENCE [LARGE SCALE GENOMIC DNA]</scope>
    <source>
        <strain evidence="3">CCM 8932</strain>
    </source>
</reference>
<keyword evidence="1" id="KW-0472">Membrane</keyword>
<evidence type="ECO:0008006" key="4">
    <source>
        <dbReference type="Google" id="ProtNLM"/>
    </source>
</evidence>
<dbReference type="EMBL" id="JBHSSD010000032">
    <property type="protein sequence ID" value="MFC6164354.1"/>
    <property type="molecule type" value="Genomic_DNA"/>
</dbReference>
<feature type="transmembrane region" description="Helical" evidence="1">
    <location>
        <begin position="89"/>
        <end position="107"/>
    </location>
</feature>